<dbReference type="EMBL" id="VSSQ01131769">
    <property type="protein sequence ID" value="MPN58704.1"/>
    <property type="molecule type" value="Genomic_DNA"/>
</dbReference>
<dbReference type="AlphaFoldDB" id="A0A645JE75"/>
<sequence>MVILEVEHQVKQHQGVDADFLKHGFGRDLFQRRTSLLVDEVADEGQRVHKIFP</sequence>
<comment type="caution">
    <text evidence="1">The sequence shown here is derived from an EMBL/GenBank/DDBJ whole genome shotgun (WGS) entry which is preliminary data.</text>
</comment>
<organism evidence="1">
    <name type="scientific">bioreactor metagenome</name>
    <dbReference type="NCBI Taxonomy" id="1076179"/>
    <lineage>
        <taxon>unclassified sequences</taxon>
        <taxon>metagenomes</taxon>
        <taxon>ecological metagenomes</taxon>
    </lineage>
</organism>
<gene>
    <name evidence="1" type="ORF">SDC9_206415</name>
</gene>
<proteinExistence type="predicted"/>
<protein>
    <submittedName>
        <fullName evidence="1">Uncharacterized protein</fullName>
    </submittedName>
</protein>
<reference evidence="1" key="1">
    <citation type="submission" date="2019-08" db="EMBL/GenBank/DDBJ databases">
        <authorList>
            <person name="Kucharzyk K."/>
            <person name="Murdoch R.W."/>
            <person name="Higgins S."/>
            <person name="Loffler F."/>
        </authorList>
    </citation>
    <scope>NUCLEOTIDE SEQUENCE</scope>
</reference>
<name>A0A645JE75_9ZZZZ</name>
<evidence type="ECO:0000313" key="1">
    <source>
        <dbReference type="EMBL" id="MPN58704.1"/>
    </source>
</evidence>
<accession>A0A645JE75</accession>